<dbReference type="SUPFAM" id="SSF46785">
    <property type="entry name" value="Winged helix' DNA-binding domain"/>
    <property type="match status" value="1"/>
</dbReference>
<evidence type="ECO:0000259" key="4">
    <source>
        <dbReference type="PROSITE" id="PS50987"/>
    </source>
</evidence>
<dbReference type="InterPro" id="IPR036388">
    <property type="entry name" value="WH-like_DNA-bd_sf"/>
</dbReference>
<dbReference type="Gene3D" id="1.10.10.10">
    <property type="entry name" value="Winged helix-like DNA-binding domain superfamily/Winged helix DNA-binding domain"/>
    <property type="match status" value="1"/>
</dbReference>
<dbReference type="PRINTS" id="PR00778">
    <property type="entry name" value="HTHARSR"/>
</dbReference>
<keyword evidence="2" id="KW-0238">DNA-binding</keyword>
<protein>
    <recommendedName>
        <fullName evidence="4">HTH arsR-type domain-containing protein</fullName>
    </recommendedName>
</protein>
<dbReference type="InterPro" id="IPR001845">
    <property type="entry name" value="HTH_ArsR_DNA-bd_dom"/>
</dbReference>
<dbReference type="EMBL" id="BJYK01000011">
    <property type="protein sequence ID" value="GEN81390.1"/>
    <property type="molecule type" value="Genomic_DNA"/>
</dbReference>
<dbReference type="InterPro" id="IPR011991">
    <property type="entry name" value="ArsR-like_HTH"/>
</dbReference>
<dbReference type="SMART" id="SM00418">
    <property type="entry name" value="HTH_ARSR"/>
    <property type="match status" value="1"/>
</dbReference>
<evidence type="ECO:0000256" key="2">
    <source>
        <dbReference type="ARBA" id="ARBA00023125"/>
    </source>
</evidence>
<keyword evidence="3" id="KW-0804">Transcription</keyword>
<name>A0A511Z1Q9_9CELL</name>
<organism evidence="5 6">
    <name type="scientific">Actinotalea fermentans</name>
    <dbReference type="NCBI Taxonomy" id="43671"/>
    <lineage>
        <taxon>Bacteria</taxon>
        <taxon>Bacillati</taxon>
        <taxon>Actinomycetota</taxon>
        <taxon>Actinomycetes</taxon>
        <taxon>Micrococcales</taxon>
        <taxon>Cellulomonadaceae</taxon>
        <taxon>Actinotalea</taxon>
    </lineage>
</organism>
<proteinExistence type="predicted"/>
<dbReference type="PANTHER" id="PTHR43132:SF2">
    <property type="entry name" value="ARSENICAL RESISTANCE OPERON REPRESSOR ARSR-RELATED"/>
    <property type="match status" value="1"/>
</dbReference>
<reference evidence="5 6" key="1">
    <citation type="submission" date="2019-07" db="EMBL/GenBank/DDBJ databases">
        <title>Whole genome shotgun sequence of Actinotalea fermentans NBRC 105374.</title>
        <authorList>
            <person name="Hosoyama A."/>
            <person name="Uohara A."/>
            <person name="Ohji S."/>
            <person name="Ichikawa N."/>
        </authorList>
    </citation>
    <scope>NUCLEOTIDE SEQUENCE [LARGE SCALE GENOMIC DNA]</scope>
    <source>
        <strain evidence="5 6">NBRC 105374</strain>
    </source>
</reference>
<dbReference type="Pfam" id="PF12840">
    <property type="entry name" value="HTH_20"/>
    <property type="match status" value="1"/>
</dbReference>
<feature type="domain" description="HTH arsR-type" evidence="4">
    <location>
        <begin position="4"/>
        <end position="98"/>
    </location>
</feature>
<dbReference type="GO" id="GO:0003700">
    <property type="term" value="F:DNA-binding transcription factor activity"/>
    <property type="evidence" value="ECO:0007669"/>
    <property type="project" value="InterPro"/>
</dbReference>
<comment type="caution">
    <text evidence="5">The sequence shown here is derived from an EMBL/GenBank/DDBJ whole genome shotgun (WGS) entry which is preliminary data.</text>
</comment>
<evidence type="ECO:0000256" key="3">
    <source>
        <dbReference type="ARBA" id="ARBA00023163"/>
    </source>
</evidence>
<dbReference type="RefSeq" id="WP_034245015.1">
    <property type="nucleotide sequence ID" value="NZ_BJYK01000011.1"/>
</dbReference>
<dbReference type="InterPro" id="IPR051011">
    <property type="entry name" value="Metal_resp_trans_reg"/>
</dbReference>
<dbReference type="NCBIfam" id="NF033788">
    <property type="entry name" value="HTH_metalloreg"/>
    <property type="match status" value="1"/>
</dbReference>
<dbReference type="AlphaFoldDB" id="A0A511Z1Q9"/>
<dbReference type="InterPro" id="IPR036390">
    <property type="entry name" value="WH_DNA-bd_sf"/>
</dbReference>
<evidence type="ECO:0000313" key="5">
    <source>
        <dbReference type="EMBL" id="GEN81390.1"/>
    </source>
</evidence>
<dbReference type="PROSITE" id="PS50987">
    <property type="entry name" value="HTH_ARSR_2"/>
    <property type="match status" value="1"/>
</dbReference>
<evidence type="ECO:0000313" key="6">
    <source>
        <dbReference type="Proteomes" id="UP000321484"/>
    </source>
</evidence>
<dbReference type="GO" id="GO:0003677">
    <property type="term" value="F:DNA binding"/>
    <property type="evidence" value="ECO:0007669"/>
    <property type="project" value="UniProtKB-KW"/>
</dbReference>
<sequence>MSAADVLSREQRIELLQALADPVRWAVLEELGAATRCVCDLRERVPVPANLLSYHLKVLRDAGLVTATRRGRWVDYALADDAGRLMRASLPGGAGEGSA</sequence>
<evidence type="ECO:0000256" key="1">
    <source>
        <dbReference type="ARBA" id="ARBA00023015"/>
    </source>
</evidence>
<dbReference type="PANTHER" id="PTHR43132">
    <property type="entry name" value="ARSENICAL RESISTANCE OPERON REPRESSOR ARSR-RELATED"/>
    <property type="match status" value="1"/>
</dbReference>
<gene>
    <name evidence="5" type="ORF">AFE02nite_31240</name>
</gene>
<dbReference type="CDD" id="cd00090">
    <property type="entry name" value="HTH_ARSR"/>
    <property type="match status" value="1"/>
</dbReference>
<accession>A0A511Z1Q9</accession>
<keyword evidence="6" id="KW-1185">Reference proteome</keyword>
<dbReference type="Proteomes" id="UP000321484">
    <property type="component" value="Unassembled WGS sequence"/>
</dbReference>
<keyword evidence="1" id="KW-0805">Transcription regulation</keyword>